<keyword evidence="1" id="KW-1133">Transmembrane helix</keyword>
<gene>
    <name evidence="2" type="ORF">C7B47_05390</name>
</gene>
<dbReference type="EMBL" id="PXYX01000006">
    <property type="protein sequence ID" value="PSR28592.1"/>
    <property type="molecule type" value="Genomic_DNA"/>
</dbReference>
<feature type="transmembrane region" description="Helical" evidence="1">
    <location>
        <begin position="21"/>
        <end position="40"/>
    </location>
</feature>
<evidence type="ECO:0000313" key="3">
    <source>
        <dbReference type="Proteomes" id="UP000242705"/>
    </source>
</evidence>
<evidence type="ECO:0008006" key="4">
    <source>
        <dbReference type="Google" id="ProtNLM"/>
    </source>
</evidence>
<accession>A0A2T2X290</accession>
<keyword evidence="1" id="KW-0472">Membrane</keyword>
<protein>
    <recommendedName>
        <fullName evidence="4">DoxX family protein</fullName>
    </recommendedName>
</protein>
<comment type="caution">
    <text evidence="2">The sequence shown here is derived from an EMBL/GenBank/DDBJ whole genome shotgun (WGS) entry which is preliminary data.</text>
</comment>
<sequence length="142" mass="16140">MNRYQIIDMRWITVLRIVDGLYFLWRGIFKMYTPTSVWLIPRVTQALPTTPLAPIIRTYIFPHVVVFGYAVGVLEIFGGGLLVLGLGGRIPPFILFILNTVFFLTLGFKEPHDMELNLLMGIMNLMFAMSVQQKGTKQSTAT</sequence>
<dbReference type="Proteomes" id="UP000242705">
    <property type="component" value="Unassembled WGS sequence"/>
</dbReference>
<keyword evidence="1" id="KW-0812">Transmembrane</keyword>
<evidence type="ECO:0000313" key="2">
    <source>
        <dbReference type="EMBL" id="PSR28592.1"/>
    </source>
</evidence>
<name>A0A2T2X290_SULTH</name>
<organism evidence="2 3">
    <name type="scientific">Sulfobacillus thermosulfidooxidans</name>
    <dbReference type="NCBI Taxonomy" id="28034"/>
    <lineage>
        <taxon>Bacteria</taxon>
        <taxon>Bacillati</taxon>
        <taxon>Bacillota</taxon>
        <taxon>Clostridia</taxon>
        <taxon>Eubacteriales</taxon>
        <taxon>Clostridiales Family XVII. Incertae Sedis</taxon>
        <taxon>Sulfobacillus</taxon>
    </lineage>
</organism>
<dbReference type="AlphaFoldDB" id="A0A2T2X290"/>
<feature type="transmembrane region" description="Helical" evidence="1">
    <location>
        <begin position="114"/>
        <end position="131"/>
    </location>
</feature>
<feature type="transmembrane region" description="Helical" evidence="1">
    <location>
        <begin position="60"/>
        <end position="83"/>
    </location>
</feature>
<reference evidence="2 3" key="1">
    <citation type="journal article" date="2014" name="BMC Genomics">
        <title>Comparison of environmental and isolate Sulfobacillus genomes reveals diverse carbon, sulfur, nitrogen, and hydrogen metabolisms.</title>
        <authorList>
            <person name="Justice N.B."/>
            <person name="Norman A."/>
            <person name="Brown C.T."/>
            <person name="Singh A."/>
            <person name="Thomas B.C."/>
            <person name="Banfield J.F."/>
        </authorList>
    </citation>
    <scope>NUCLEOTIDE SEQUENCE [LARGE SCALE GENOMIC DNA]</scope>
    <source>
        <strain evidence="2">AMDSBA5</strain>
    </source>
</reference>
<evidence type="ECO:0000256" key="1">
    <source>
        <dbReference type="SAM" id="Phobius"/>
    </source>
</evidence>
<feature type="transmembrane region" description="Helical" evidence="1">
    <location>
        <begin position="90"/>
        <end position="108"/>
    </location>
</feature>
<proteinExistence type="predicted"/>